<reference evidence="3 4" key="1">
    <citation type="submission" date="2024-09" db="EMBL/GenBank/DDBJ databases">
        <authorList>
            <person name="Sun Q."/>
            <person name="Mori K."/>
        </authorList>
    </citation>
    <scope>NUCLEOTIDE SEQUENCE [LARGE SCALE GENOMIC DNA]</scope>
    <source>
        <strain evidence="3 4">JCM 10918</strain>
    </source>
</reference>
<dbReference type="RefSeq" id="WP_247467848.1">
    <property type="nucleotide sequence ID" value="NZ_JBHMAR010000030.1"/>
</dbReference>
<organism evidence="3 4">
    <name type="scientific">Streptomyces thermocoprophilus</name>
    <dbReference type="NCBI Taxonomy" id="78356"/>
    <lineage>
        <taxon>Bacteria</taxon>
        <taxon>Bacillati</taxon>
        <taxon>Actinomycetota</taxon>
        <taxon>Actinomycetes</taxon>
        <taxon>Kitasatosporales</taxon>
        <taxon>Streptomycetaceae</taxon>
        <taxon>Streptomyces</taxon>
    </lineage>
</organism>
<feature type="transmembrane region" description="Helical" evidence="2">
    <location>
        <begin position="87"/>
        <end position="106"/>
    </location>
</feature>
<gene>
    <name evidence="3" type="ORF">ACFFRO_20915</name>
</gene>
<evidence type="ECO:0000313" key="3">
    <source>
        <dbReference type="EMBL" id="MFB9737570.1"/>
    </source>
</evidence>
<sequence length="514" mass="57035">MASNHLTVPAPAPEPGRPAPGRPTPDATSNATRLLCAGTYLDPVYRTAVIRELLTHRFRVVAPSYGYDAVPVLGHALAARRLHRMRLAALAAGAALILVLTVAGALGGFTAFLLVLWLLWATAFFRRVVTLQVLVRRLRPRSDGRFDGAYPEHPDLTRELVHKINRQQTADGTIIRYGGYKPFVGAGVPVRNWSNAQLLVGAPESPFEAGRPAPAVPGAVGRELRRKQVVPFTAEEMTARIAERMQQVLRDQTAADQRIDGLTVERSTFTTAVTTVRDVGRDPTPEDLDRPFVDDPHEPGRVYLCIRVGTWDQELVTTAFVGFDLKGNTLHTEFYSYVLAPIEESFRLVDRLPERLDGKLLLKVAWHTLGGSPGATVRSAMLRTGTLVMPWKRDRVKVPQPLDTSEFGFGRYADLLVNRGAVTSVREMATRDTFRVFFQQTDTVKYTQIVERQLLHVIGEFLYEHNVDLAEYEARQTNILNQNFGSNNTFGSHSNFGPGNQFNNNSGSQSRQGA</sequence>
<keyword evidence="4" id="KW-1185">Reference proteome</keyword>
<comment type="caution">
    <text evidence="3">The sequence shown here is derived from an EMBL/GenBank/DDBJ whole genome shotgun (WGS) entry which is preliminary data.</text>
</comment>
<feature type="region of interest" description="Disordered" evidence="1">
    <location>
        <begin position="490"/>
        <end position="514"/>
    </location>
</feature>
<accession>A0ABV5VID3</accession>
<proteinExistence type="predicted"/>
<keyword evidence="2" id="KW-1133">Transmembrane helix</keyword>
<name>A0ABV5VID3_9ACTN</name>
<evidence type="ECO:0008006" key="5">
    <source>
        <dbReference type="Google" id="ProtNLM"/>
    </source>
</evidence>
<dbReference type="Proteomes" id="UP001589703">
    <property type="component" value="Unassembled WGS sequence"/>
</dbReference>
<dbReference type="EMBL" id="JBHMAR010000030">
    <property type="protein sequence ID" value="MFB9737570.1"/>
    <property type="molecule type" value="Genomic_DNA"/>
</dbReference>
<evidence type="ECO:0000313" key="4">
    <source>
        <dbReference type="Proteomes" id="UP001589703"/>
    </source>
</evidence>
<keyword evidence="2" id="KW-0472">Membrane</keyword>
<feature type="region of interest" description="Disordered" evidence="1">
    <location>
        <begin position="1"/>
        <end position="28"/>
    </location>
</feature>
<feature type="compositionally biased region" description="Low complexity" evidence="1">
    <location>
        <begin position="494"/>
        <end position="514"/>
    </location>
</feature>
<evidence type="ECO:0000256" key="1">
    <source>
        <dbReference type="SAM" id="MobiDB-lite"/>
    </source>
</evidence>
<feature type="compositionally biased region" description="Pro residues" evidence="1">
    <location>
        <begin position="10"/>
        <end position="23"/>
    </location>
</feature>
<evidence type="ECO:0000256" key="2">
    <source>
        <dbReference type="SAM" id="Phobius"/>
    </source>
</evidence>
<protein>
    <recommendedName>
        <fullName evidence="5">Large membrane protein</fullName>
    </recommendedName>
</protein>
<keyword evidence="2" id="KW-0812">Transmembrane</keyword>